<dbReference type="VEuPathDB" id="FungiDB:PEXP_095540"/>
<organism evidence="5 6">
    <name type="scientific">Penicillium expansum</name>
    <name type="common">Blue mold rot fungus</name>
    <dbReference type="NCBI Taxonomy" id="27334"/>
    <lineage>
        <taxon>Eukaryota</taxon>
        <taxon>Fungi</taxon>
        <taxon>Dikarya</taxon>
        <taxon>Ascomycota</taxon>
        <taxon>Pezizomycotina</taxon>
        <taxon>Eurotiomycetes</taxon>
        <taxon>Eurotiomycetidae</taxon>
        <taxon>Eurotiales</taxon>
        <taxon>Aspergillaceae</taxon>
        <taxon>Penicillium</taxon>
    </lineage>
</organism>
<dbReference type="GO" id="GO:0031177">
    <property type="term" value="F:phosphopantetheine binding"/>
    <property type="evidence" value="ECO:0007669"/>
    <property type="project" value="InterPro"/>
</dbReference>
<evidence type="ECO:0000256" key="1">
    <source>
        <dbReference type="ARBA" id="ARBA00022450"/>
    </source>
</evidence>
<reference evidence="5 6" key="1">
    <citation type="journal article" date="2015" name="Mol. Plant Microbe Interact.">
        <title>Genome, transcriptome, and functional analyses of Penicillium expansum provide new insights into secondary metabolism and pathogenicity.</title>
        <authorList>
            <person name="Ballester A.R."/>
            <person name="Marcet-Houben M."/>
            <person name="Levin E."/>
            <person name="Sela N."/>
            <person name="Selma-Lazaro C."/>
            <person name="Carmona L."/>
            <person name="Wisniewski M."/>
            <person name="Droby S."/>
            <person name="Gonzalez-Candelas L."/>
            <person name="Gabaldon T."/>
        </authorList>
    </citation>
    <scope>NUCLEOTIDE SEQUENCE [LARGE SCALE GENOMIC DNA]</scope>
    <source>
        <strain evidence="5 6">MD-8</strain>
    </source>
</reference>
<dbReference type="Proteomes" id="UP000030143">
    <property type="component" value="Unassembled WGS sequence"/>
</dbReference>
<dbReference type="GO" id="GO:0044550">
    <property type="term" value="P:secondary metabolite biosynthetic process"/>
    <property type="evidence" value="ECO:0007669"/>
    <property type="project" value="TreeGrafter"/>
</dbReference>
<keyword evidence="1" id="KW-0596">Phosphopantetheine</keyword>
<dbReference type="GO" id="GO:0043041">
    <property type="term" value="P:amino acid activation for nonribosomal peptide biosynthetic process"/>
    <property type="evidence" value="ECO:0007669"/>
    <property type="project" value="TreeGrafter"/>
</dbReference>
<comment type="caution">
    <text evidence="5">The sequence shown here is derived from an EMBL/GenBank/DDBJ whole genome shotgun (WGS) entry which is preliminary data.</text>
</comment>
<dbReference type="GeneID" id="27681084"/>
<name>A0A0A2JDH2_PENEN</name>
<dbReference type="SUPFAM" id="SSF47336">
    <property type="entry name" value="ACP-like"/>
    <property type="match status" value="3"/>
</dbReference>
<dbReference type="NCBIfam" id="TIGR01733">
    <property type="entry name" value="AA-adenyl-dom"/>
    <property type="match status" value="1"/>
</dbReference>
<dbReference type="GO" id="GO:0005737">
    <property type="term" value="C:cytoplasm"/>
    <property type="evidence" value="ECO:0007669"/>
    <property type="project" value="TreeGrafter"/>
</dbReference>
<evidence type="ECO:0000313" key="5">
    <source>
        <dbReference type="EMBL" id="KGO52678.1"/>
    </source>
</evidence>
<dbReference type="InterPro" id="IPR036736">
    <property type="entry name" value="ACP-like_sf"/>
</dbReference>
<dbReference type="PANTHER" id="PTHR45527:SF1">
    <property type="entry name" value="FATTY ACID SYNTHASE"/>
    <property type="match status" value="1"/>
</dbReference>
<dbReference type="InterPro" id="IPR010071">
    <property type="entry name" value="AA_adenyl_dom"/>
</dbReference>
<dbReference type="Gene3D" id="3.30.559.30">
    <property type="entry name" value="Nonribosomal peptide synthetase, condensation domain"/>
    <property type="match status" value="4"/>
</dbReference>
<dbReference type="Gene3D" id="3.30.559.10">
    <property type="entry name" value="Chloramphenicol acetyltransferase-like domain"/>
    <property type="match status" value="4"/>
</dbReference>
<dbReference type="HOGENOM" id="CLU_225362_0_0_1"/>
<dbReference type="GO" id="GO:0016874">
    <property type="term" value="F:ligase activity"/>
    <property type="evidence" value="ECO:0007669"/>
    <property type="project" value="UniProtKB-KW"/>
</dbReference>
<dbReference type="PROSITE" id="PS00455">
    <property type="entry name" value="AMP_BINDING"/>
    <property type="match status" value="2"/>
</dbReference>
<dbReference type="PROSITE" id="PS50075">
    <property type="entry name" value="CARRIER"/>
    <property type="match status" value="3"/>
</dbReference>
<keyword evidence="3 5" id="KW-0436">Ligase</keyword>
<dbReference type="InterPro" id="IPR001242">
    <property type="entry name" value="Condensation_dom"/>
</dbReference>
<dbReference type="Gene3D" id="3.30.300.30">
    <property type="match status" value="2"/>
</dbReference>
<dbReference type="EMBL" id="JQFZ01000260">
    <property type="protein sequence ID" value="KGO52678.1"/>
    <property type="molecule type" value="Genomic_DNA"/>
</dbReference>
<dbReference type="SUPFAM" id="SSF56801">
    <property type="entry name" value="Acetyl-CoA synthetase-like"/>
    <property type="match status" value="2"/>
</dbReference>
<dbReference type="InterPro" id="IPR020806">
    <property type="entry name" value="PKS_PP-bd"/>
</dbReference>
<evidence type="ECO:0000256" key="2">
    <source>
        <dbReference type="ARBA" id="ARBA00022553"/>
    </source>
</evidence>
<dbReference type="InterPro" id="IPR023213">
    <property type="entry name" value="CAT-like_dom_sf"/>
</dbReference>
<dbReference type="InterPro" id="IPR045851">
    <property type="entry name" value="AMP-bd_C_sf"/>
</dbReference>
<dbReference type="Pfam" id="PF00550">
    <property type="entry name" value="PP-binding"/>
    <property type="match status" value="3"/>
</dbReference>
<dbReference type="STRING" id="27334.A0A0A2JDH2"/>
<dbReference type="InterPro" id="IPR009081">
    <property type="entry name" value="PP-bd_ACP"/>
</dbReference>
<dbReference type="CDD" id="cd05918">
    <property type="entry name" value="A_NRPS_SidN3_like"/>
    <property type="match status" value="2"/>
</dbReference>
<gene>
    <name evidence="5" type="ORF">PEX2_083940</name>
</gene>
<evidence type="ECO:0000256" key="3">
    <source>
        <dbReference type="ARBA" id="ARBA00022598"/>
    </source>
</evidence>
<dbReference type="FunFam" id="3.30.300.30:FF:000015">
    <property type="entry name" value="Nonribosomal peptide synthase SidD"/>
    <property type="match status" value="2"/>
</dbReference>
<dbReference type="CDD" id="cd19545">
    <property type="entry name" value="FUM14_C_NRPS-like"/>
    <property type="match status" value="2"/>
</dbReference>
<dbReference type="Pfam" id="PF00668">
    <property type="entry name" value="Condensation"/>
    <property type="match status" value="4"/>
</dbReference>
<evidence type="ECO:0000259" key="4">
    <source>
        <dbReference type="PROSITE" id="PS50075"/>
    </source>
</evidence>
<feature type="domain" description="Carrier" evidence="4">
    <location>
        <begin position="1596"/>
        <end position="1671"/>
    </location>
</feature>
<dbReference type="InterPro" id="IPR042099">
    <property type="entry name" value="ANL_N_sf"/>
</dbReference>
<dbReference type="VEuPathDB" id="FungiDB:PEXP_095530"/>
<dbReference type="RefSeq" id="XP_016595396.1">
    <property type="nucleotide sequence ID" value="XM_016745664.1"/>
</dbReference>
<dbReference type="InterPro" id="IPR006162">
    <property type="entry name" value="Ppantetheine_attach_site"/>
</dbReference>
<sequence>MAGFEDARMGYSSVIEQSKPNNCNGEHTGSLNEQQLIVLREIWADILDIDVEDIDQDAHFFELGGDSLAAAEVVRAAASQGMQITRGQIFAAPTFSDMASLISFGEPGAWEEPSSSLAPFALIDSDVSLIRQLAAEQCGISPEEIEDLYPTTALQAGLMARSISVPGVYMSAWLFQSVHPVDPVWLTGILQRVVQKLPILRTAMVTSEEHTFMQAVLPLPATIDTIRVRSISELNIENRKPAMTVGRPLTKFSVVVSEDCDRPYVLWYAHHATYDMSSVALVERHIADLATGEESLPAPPSFALFVAHSIDIRKSPECKPFWTEQLDNCPASLFPFGARDAPAVFRTDSQYEISFPYVGTNSGFTMANRIRAAWAFLLGCYEQSEDVVFGVTNGGRYEAVPQCADIVGPAIATSPMRVRLNRESTVAEFLQKISMQVVSINAFEQTGLANIQQLGQDGVRACSFRTLVNVQVTDAGRGSNLLTPVEPDKVEPLDYALVLEPFVLGGGSKLRLRLSYDSLVIRHEKVIQVAAQLKKALRLFTTHPNKKISAIERLPIDSPSSLASGPSVPPGKVPKPFQLISSPAHEIRKHAAVECGVSEDIVHDVYPCTPAQNRMVMASLRYPTAYKSHVVFTPPENQNDTDILHAWNALYRQMPVLRTRFFHSPMEVTSSKNDRELRMLQAVVDEPIQWSEWGDVQECLSADHGLIFSSGQPLSRFALIRNQPGGGIRQLVLTTHHSIFEPSITQRMLRFLQEITDENTHDLETTPFTLWAEAALQSLKEPSKIFWAQALKNCQAPSFPKVPATHAPLTTDTMHTTIALPAIESGIESPAPSKTLLQLAWALTLSQYYDSNDVVFGIAVQGAHGDRRNVMGPTFSVVPQRIVFEHPDMRMNDLIRMFEERTEELLDHAQYDISMIREIDDSCATACEFQNLLVLKTTPDDNGTSPLYGTFRKAAVSTVAGKVVAGASTHIHNFALAVEVAPLGNEVSVRMSYDPFVLKAVQVRRLMSHYESIIRQMSTFDHSRTVSGIHHVPDDHLAEILSWNAVLAPRVSCVHELFEAQVQSQPSSPAVCARDGEWTFSQLDNAAERLARFLRSMGVGPGSYVPLLFEKCGLAIIAMLAILKAGGSSVALDPGHPKDRLQGLINGMGKCTILCSRENHILAAQVAQRAIVLDEQTLSTLSKQPLQRRLSDEEPVSAQSTAFVLFTSGSTGMPKGILIPHQAFSSSIRGHSEVLRFSTGPGSRNFQFTAYTSDVSIGEIFTSLAVGSCVCVPSDWDRKNNIAGAIRDLNVNWAFFTPSVATLLVPSEVPGLRTMVFGGETASPENFQTWAPALHLINSFGPAECSIWTHCIPRKVTLDDFGSNIGFGVGCATWITDPTDHHRLLPIGAVGEMLVEGPNVAAGYLNDPVKTNATFVHDPAWMPPDRGSMRLYRSGDLARYLPNGMVQFLGRRDHQVKLRGLRIELGEIEHQIREHFSDGNMLVAVDIVNPRPVGSPPILAAFIASKEPEVLPEDQEGVLNLLADKSDQICQTLHGLESALVQILPRHMVPAAFVPLRQMPLTASAKTDRRVLKNLASSVSAEELSRLMVEVQSREVPSTVMETILARLWSSALGWHVDVDRQNSFFRVGGDSLSAMRLVSFARKENVRISVEQVFQNPILQDMAQCAILDDSSAVDDINVLPDIAPFSALGDGDKVAGAVRSASVQLGVEADQIEDIYPCTPLQGGLLALSQDSRGSYVAQMVFELPTDIDRPRFESAWVSLLEEWPILRSRFFQWHQSNGTSQLMQVVVKGRTRWLRARRLSEYLKLDRRDHMQLGDRMLRLAAFTDTSDKKQYFVMTAHHAIYDGWMLALLFTALRRSYLGLPALETTPYRVFVNVNLADRNSEESQRFWKRYVWDADRPSWPELPSPDFRPKPTSVRKLATHFSTGNQRNFTPNTIMRTAFAILLGAYSHSENVVFPSTVYGRTSGRSSAATVAGPTMATVPVLVRLERQSTIHEIMDTVQAEGAEMLTHEQEGLQNIKQYNRGALATIDTQSLLVVQVDQPSEEWKNDDFALRSVDVSGLANGFLSSALVLEATVSGNELHLHMTHDDRVVAPRQAERFLEQLAHVVHQLCDASQTQLLRELDLVPQGERDEILSWNAAVPKPTSALVQDLFAAQASQQPDAEALVSWEGSLTYRQLDEFSNRLAGYLWTSCGLRSGIRVPLLFEKSIWTVVAMLAVLKIGGTNAALNPAHSADHLKSLVEDIGADFILCSETFEPLAYEITPRCYCVGSSVQHLEGQNGVSSIAPQHIAFLLFTSGSTGKPKAIMIDHVAFSSSIKGHGEVLCYRKGSRNLQFTAYTSDVSMGEIFTSLSRGSTVCIPSDNERMNDLAGAMERMRVDWAFLTPSVASLLHPDQVPTLKTLVFGGETATVTNIQTWSPRLHLINSFGPAETSIWCHAHPHFTVTDDGSDVGWSIGCATWIVDPEDGSRLMPVGTIGELVVEGPNVAAGYYKNQAKTEAAFPESLPCLPPGQRQRIYKLGDLARLLPDGRLQFLGRKDGQVKVHGQRVEVGDVENMIRLALGDDHLEVAVEMVKIPDELTGSRLIAFISCTPADQPQDRNKPAVLTNNEGLLAFQERTSSLREELASRLSKHMIPSFFVPLTSMPLSASAKMDRKLLGSLARNLEISELARFSLSSHRDILPPETRVQKLLHSLWSSVLMLNSDDFGIEADFFECGGDSIGAMKLASLAHAAGTPLSVQDVYDHPRLGKLASTIEGRDPTDLVKSVSEIEAFSLLPTDHFDELDTLISRVASVCGVRPEQVVDIYPCTPIQRSMIKRTANHPEAYWMHNTFELSSEVDELRLKQAWQGVFASHGILRTRILPHNGQYVQAVLDESHEIQPVSGVSLDEFFIASRERQFTDGQPLLCASMVSDDTRRYFVLEFHHAIYDAWSLTKICESLQRQYLSLADQVNIQSMSETPIIGFNYFVKAVQQQNQAHALDFWSKYLLGTKTSSLAPSYEGDNADSTIRHRIALPDPMVAGSSITPAVMVYAALGLALHKQLQVPDTILGLISIGRSLPLTEELVGPTVTRVPLRINHKEQSSLHDYLLHVQSQARQPTAFEHVDFEEVVRLHSDAHDACHAAPQVVVHPYDPYTEQPTAKMGLLRQELSVVNNDGIALSIDISLVLRERALEALDVRLMFASSIVGEEKLRLLVGDLNAIMLKIHALQGDLHSATVEEVLQGVPGSAVELAVERIQ</sequence>
<dbReference type="PROSITE" id="PS00012">
    <property type="entry name" value="PHOSPHOPANTETHEINE"/>
    <property type="match status" value="3"/>
</dbReference>
<dbReference type="SMART" id="SM01294">
    <property type="entry name" value="PKS_PP_betabranch"/>
    <property type="match status" value="1"/>
</dbReference>
<keyword evidence="6" id="KW-1185">Reference proteome</keyword>
<dbReference type="FunFam" id="3.40.50.12780:FF:000014">
    <property type="entry name" value="Nonribosomal peptide synthetase 1"/>
    <property type="match status" value="1"/>
</dbReference>
<dbReference type="SUPFAM" id="SSF52777">
    <property type="entry name" value="CoA-dependent acyltransferases"/>
    <property type="match status" value="8"/>
</dbReference>
<keyword evidence="2" id="KW-0597">Phosphoprotein</keyword>
<dbReference type="Gene3D" id="3.40.50.12780">
    <property type="entry name" value="N-terminal domain of ligase-like"/>
    <property type="match status" value="2"/>
</dbReference>
<accession>A0A0A2JDH2</accession>
<dbReference type="VEuPathDB" id="FungiDB:PEXP_095520"/>
<feature type="domain" description="Carrier" evidence="4">
    <location>
        <begin position="30"/>
        <end position="106"/>
    </location>
</feature>
<dbReference type="InterPro" id="IPR000873">
    <property type="entry name" value="AMP-dep_synth/lig_dom"/>
</dbReference>
<dbReference type="InterPro" id="IPR020845">
    <property type="entry name" value="AMP-binding_CS"/>
</dbReference>
<evidence type="ECO:0000313" key="6">
    <source>
        <dbReference type="Proteomes" id="UP000030143"/>
    </source>
</evidence>
<proteinExistence type="predicted"/>
<dbReference type="Pfam" id="PF00501">
    <property type="entry name" value="AMP-binding"/>
    <property type="match status" value="2"/>
</dbReference>
<dbReference type="Gene3D" id="1.10.1200.10">
    <property type="entry name" value="ACP-like"/>
    <property type="match status" value="3"/>
</dbReference>
<dbReference type="FunFam" id="1.10.1200.10:FF:000005">
    <property type="entry name" value="Nonribosomal peptide synthetase 1"/>
    <property type="match status" value="1"/>
</dbReference>
<protein>
    <submittedName>
        <fullName evidence="5">AMP-dependent synthetase/ligase</fullName>
    </submittedName>
</protein>
<dbReference type="SMART" id="SM00823">
    <property type="entry name" value="PKS_PP"/>
    <property type="match status" value="2"/>
</dbReference>
<dbReference type="PANTHER" id="PTHR45527">
    <property type="entry name" value="NONRIBOSOMAL PEPTIDE SYNTHETASE"/>
    <property type="match status" value="1"/>
</dbReference>
<feature type="domain" description="Carrier" evidence="4">
    <location>
        <begin position="2685"/>
        <end position="2761"/>
    </location>
</feature>